<dbReference type="EMBL" id="LN679102">
    <property type="protein sequence ID" value="CEL58198.1"/>
    <property type="molecule type" value="Genomic_DNA"/>
</dbReference>
<proteinExistence type="predicted"/>
<dbReference type="InterPro" id="IPR000210">
    <property type="entry name" value="BTB/POZ_dom"/>
</dbReference>
<reference evidence="3" key="1">
    <citation type="submission" date="2012-10" db="EMBL/GenBank/DDBJ databases">
        <authorList>
            <person name="Jelonek L."/>
        </authorList>
    </citation>
    <scope>NUCLEOTIDE SEQUENCE</scope>
    <source>
        <strain evidence="3">Isolate 7/3/14</strain>
    </source>
</reference>
<dbReference type="STRING" id="1108050.M5BJ31"/>
<protein>
    <recommendedName>
        <fullName evidence="2">BTB domain-containing protein</fullName>
    </recommendedName>
</protein>
<evidence type="ECO:0000259" key="2">
    <source>
        <dbReference type="PROSITE" id="PS50097"/>
    </source>
</evidence>
<evidence type="ECO:0000256" key="1">
    <source>
        <dbReference type="SAM" id="MobiDB-lite"/>
    </source>
</evidence>
<feature type="domain" description="BTB" evidence="2">
    <location>
        <begin position="51"/>
        <end position="122"/>
    </location>
</feature>
<feature type="region of interest" description="Disordered" evidence="1">
    <location>
        <begin position="215"/>
        <end position="275"/>
    </location>
</feature>
<dbReference type="Gene3D" id="3.30.710.10">
    <property type="entry name" value="Potassium Channel Kv1.1, Chain A"/>
    <property type="match status" value="1"/>
</dbReference>
<dbReference type="Proteomes" id="UP000059188">
    <property type="component" value="Unassembled WGS sequence"/>
</dbReference>
<accession>M5BJ31</accession>
<feature type="region of interest" description="Disordered" evidence="1">
    <location>
        <begin position="1"/>
        <end position="43"/>
    </location>
</feature>
<name>M5BJ31_THACB</name>
<dbReference type="InterPro" id="IPR011333">
    <property type="entry name" value="SKP1/BTB/POZ_sf"/>
</dbReference>
<dbReference type="EMBL" id="CAOJ01001674">
    <property type="protein sequence ID" value="CCO27238.1"/>
    <property type="molecule type" value="Genomic_DNA"/>
</dbReference>
<sequence length="275" mass="31424">MNSPDIYSDVSANGGEHTSRTNNSTYFENKPGQTDSQPLTDNPNVVDMGHSDIELRVNNTIFKTHKYFLCKFRSFEDMIQNMKHQDSSNPTSSITVYRDDRGVNDFSNTFKIIYASAIEGPFTFDTPILISALRISSAYGFENLRTFTIQHLEKASLAAIQRIELAREFELSSWEDPAYKELAEREKVIAEEEAQILGFGAFARVAREREEITLKRGKALGEQEHKDRLKKEQEEKAKKEAEEKAKKEAEDKAKKEAEEKAKKEAEEKKAAEQKK</sequence>
<reference evidence="3 5" key="2">
    <citation type="journal article" date="2013" name="J. Biotechnol.">
        <title>Establishment and interpretation of the genome sequence of the phytopathogenic fungus Rhizoctonia solani AG1-IB isolate 7/3/14.</title>
        <authorList>
            <person name="Wibberg D.W."/>
            <person name="Jelonek L.J."/>
            <person name="Rupp O.R."/>
            <person name="Hennig M.H."/>
            <person name="Eikmeyer F.E."/>
            <person name="Goesmann A.G."/>
            <person name="Hartmann A.H."/>
            <person name="Borriss R.B."/>
            <person name="Grosch R.G."/>
            <person name="Puehler A.P."/>
            <person name="Schlueter A.S."/>
        </authorList>
    </citation>
    <scope>NUCLEOTIDE SEQUENCE [LARGE SCALE GENOMIC DNA]</scope>
    <source>
        <strain evidence="5">AG1-IB / isolate 7/3/14</strain>
        <strain evidence="3">Isolate 7/3/14</strain>
    </source>
</reference>
<evidence type="ECO:0000313" key="6">
    <source>
        <dbReference type="Proteomes" id="UP000059188"/>
    </source>
</evidence>
<evidence type="ECO:0000313" key="5">
    <source>
        <dbReference type="Proteomes" id="UP000012065"/>
    </source>
</evidence>
<reference evidence="4 6" key="3">
    <citation type="submission" date="2014-11" db="EMBL/GenBank/DDBJ databases">
        <authorList>
            <person name="Wibberg Daniel"/>
        </authorList>
    </citation>
    <scope>NUCLEOTIDE SEQUENCE [LARGE SCALE GENOMIC DNA]</scope>
    <source>
        <strain evidence="4">Rhizoctonia solani AG1-IB 7/3/14</strain>
    </source>
</reference>
<evidence type="ECO:0000313" key="4">
    <source>
        <dbReference type="EMBL" id="CEL58198.1"/>
    </source>
</evidence>
<keyword evidence="6" id="KW-1185">Reference proteome</keyword>
<dbReference type="PROSITE" id="PS50097">
    <property type="entry name" value="BTB"/>
    <property type="match status" value="1"/>
</dbReference>
<dbReference type="SUPFAM" id="SSF54695">
    <property type="entry name" value="POZ domain"/>
    <property type="match status" value="1"/>
</dbReference>
<gene>
    <name evidence="3" type="ORF">BN14_01274</name>
    <name evidence="4" type="ORF">RSOLAG1IB_02943</name>
</gene>
<dbReference type="AlphaFoldDB" id="M5BJ31"/>
<dbReference type="OrthoDB" id="2593747at2759"/>
<dbReference type="HOGENOM" id="CLU_060586_0_0_1"/>
<feature type="compositionally biased region" description="Polar residues" evidence="1">
    <location>
        <begin position="20"/>
        <end position="43"/>
    </location>
</feature>
<dbReference type="Proteomes" id="UP000012065">
    <property type="component" value="Unassembled WGS sequence"/>
</dbReference>
<organism evidence="3 5">
    <name type="scientific">Thanatephorus cucumeris (strain AG1-IB / isolate 7/3/14)</name>
    <name type="common">Lettuce bottom rot fungus</name>
    <name type="synonym">Rhizoctonia solani</name>
    <dbReference type="NCBI Taxonomy" id="1108050"/>
    <lineage>
        <taxon>Eukaryota</taxon>
        <taxon>Fungi</taxon>
        <taxon>Dikarya</taxon>
        <taxon>Basidiomycota</taxon>
        <taxon>Agaricomycotina</taxon>
        <taxon>Agaricomycetes</taxon>
        <taxon>Cantharellales</taxon>
        <taxon>Ceratobasidiaceae</taxon>
        <taxon>Rhizoctonia</taxon>
        <taxon>Rhizoctonia solani AG-1</taxon>
    </lineage>
</organism>
<evidence type="ECO:0000313" key="3">
    <source>
        <dbReference type="EMBL" id="CCO27238.1"/>
    </source>
</evidence>